<gene>
    <name evidence="1" type="ORF">LTR37_002965</name>
</gene>
<evidence type="ECO:0000313" key="1">
    <source>
        <dbReference type="EMBL" id="KAK3721800.1"/>
    </source>
</evidence>
<organism evidence="1 2">
    <name type="scientific">Vermiconidia calcicola</name>
    <dbReference type="NCBI Taxonomy" id="1690605"/>
    <lineage>
        <taxon>Eukaryota</taxon>
        <taxon>Fungi</taxon>
        <taxon>Dikarya</taxon>
        <taxon>Ascomycota</taxon>
        <taxon>Pezizomycotina</taxon>
        <taxon>Dothideomycetes</taxon>
        <taxon>Dothideomycetidae</taxon>
        <taxon>Mycosphaerellales</taxon>
        <taxon>Extremaceae</taxon>
        <taxon>Vermiconidia</taxon>
    </lineage>
</organism>
<reference evidence="1" key="1">
    <citation type="submission" date="2023-07" db="EMBL/GenBank/DDBJ databases">
        <title>Black Yeasts Isolated from many extreme environments.</title>
        <authorList>
            <person name="Coleine C."/>
            <person name="Stajich J.E."/>
            <person name="Selbmann L."/>
        </authorList>
    </citation>
    <scope>NUCLEOTIDE SEQUENCE</scope>
    <source>
        <strain evidence="1">CCFEE 5714</strain>
    </source>
</reference>
<dbReference type="EMBL" id="JAUTXU010000016">
    <property type="protein sequence ID" value="KAK3721800.1"/>
    <property type="molecule type" value="Genomic_DNA"/>
</dbReference>
<dbReference type="Proteomes" id="UP001281147">
    <property type="component" value="Unassembled WGS sequence"/>
</dbReference>
<evidence type="ECO:0000313" key="2">
    <source>
        <dbReference type="Proteomes" id="UP001281147"/>
    </source>
</evidence>
<accession>A0ACC3NUA8</accession>
<comment type="caution">
    <text evidence="1">The sequence shown here is derived from an EMBL/GenBank/DDBJ whole genome shotgun (WGS) entry which is preliminary data.</text>
</comment>
<sequence length="120" mass="13211">MDFLRRSSNAPIYKTTETAPPPYCQTDIEAQIERPPAARLGNTTDGGAHLHDWDATRSLRAVAGQSNPAPQPRDRRCTMPFMTKRITTIASTVWVIVVFVLVGLMVWGPLPVQQHAGESA</sequence>
<name>A0ACC3NUA8_9PEZI</name>
<protein>
    <submittedName>
        <fullName evidence="1">Uncharacterized protein</fullName>
    </submittedName>
</protein>
<proteinExistence type="predicted"/>
<keyword evidence="2" id="KW-1185">Reference proteome</keyword>